<dbReference type="InterPro" id="IPR031649">
    <property type="entry name" value="GPHH_dom"/>
</dbReference>
<feature type="transmembrane region" description="Helical" evidence="33">
    <location>
        <begin position="382"/>
        <end position="404"/>
    </location>
</feature>
<keyword evidence="19" id="KW-1015">Disulfide bond</keyword>
<feature type="binding site" evidence="29">
    <location>
        <position position="706"/>
    </location>
    <ligand>
        <name>Ca(2+)</name>
        <dbReference type="ChEBI" id="CHEBI:29108"/>
    </ligand>
</feature>
<proteinExistence type="inferred from homology"/>
<dbReference type="Gene3D" id="6.10.250.2180">
    <property type="match status" value="1"/>
</dbReference>
<keyword evidence="17" id="KW-0406">Ion transport</keyword>
<dbReference type="PRINTS" id="PR01630">
    <property type="entry name" value="LVDCCALPHA1"/>
</dbReference>
<dbReference type="GO" id="GO:0098839">
    <property type="term" value="C:postsynaptic density membrane"/>
    <property type="evidence" value="ECO:0007669"/>
    <property type="project" value="UniProtKB-SubCell"/>
</dbReference>
<comment type="catalytic activity">
    <reaction evidence="27">
        <text>Ca(2+)(in) = Ca(2+)(out)</text>
        <dbReference type="Rhea" id="RHEA:29671"/>
        <dbReference type="ChEBI" id="CHEBI:29108"/>
    </reaction>
</comment>
<evidence type="ECO:0000256" key="23">
    <source>
        <dbReference type="ARBA" id="ARBA00023303"/>
    </source>
</evidence>
<evidence type="ECO:0000256" key="26">
    <source>
        <dbReference type="ARBA" id="ARBA00034112"/>
    </source>
</evidence>
<evidence type="ECO:0000256" key="1">
    <source>
        <dbReference type="ARBA" id="ARBA00004279"/>
    </source>
</evidence>
<evidence type="ECO:0000256" key="31">
    <source>
        <dbReference type="RuleBase" id="RU003808"/>
    </source>
</evidence>
<feature type="binding site" evidence="29">
    <location>
        <position position="1115"/>
    </location>
    <ligand>
        <name>Ca(2+)</name>
        <dbReference type="ChEBI" id="CHEBI:29108"/>
    </ligand>
</feature>
<dbReference type="FunFam" id="1.10.287.70:FF:000021">
    <property type="entry name" value="Voltage-dependent L-type calcium channel subunit alpha"/>
    <property type="match status" value="1"/>
</dbReference>
<comment type="similarity">
    <text evidence="25">Belongs to the calcium channel alpha-1 subunit (TC 1.A.1.11) family. CACNA1C subfamily.</text>
</comment>
<feature type="transmembrane region" description="Helical" evidence="33">
    <location>
        <begin position="1220"/>
        <end position="1241"/>
    </location>
</feature>
<dbReference type="Pfam" id="PF16905">
    <property type="entry name" value="GPHH"/>
    <property type="match status" value="1"/>
</dbReference>
<feature type="transmembrane region" description="Helical" evidence="33">
    <location>
        <begin position="1142"/>
        <end position="1169"/>
    </location>
</feature>
<evidence type="ECO:0000256" key="14">
    <source>
        <dbReference type="ARBA" id="ARBA00022882"/>
    </source>
</evidence>
<dbReference type="InterPro" id="IPR002077">
    <property type="entry name" value="VDCCAlpha1"/>
</dbReference>
<keyword evidence="16" id="KW-0770">Synapse</keyword>
<dbReference type="FunFam" id="1.10.287.70:FF:000007">
    <property type="entry name" value="Voltage-dependent L-type calcium channel subunit alpha"/>
    <property type="match status" value="1"/>
</dbReference>
<dbReference type="GO" id="GO:0046872">
    <property type="term" value="F:metal ion binding"/>
    <property type="evidence" value="ECO:0007669"/>
    <property type="project" value="UniProtKB-KW"/>
</dbReference>
<dbReference type="InterPro" id="IPR027359">
    <property type="entry name" value="Volt_channel_dom_sf"/>
</dbReference>
<evidence type="ECO:0000256" key="3">
    <source>
        <dbReference type="ARBA" id="ARBA00004484"/>
    </source>
</evidence>
<dbReference type="GO" id="GO:0043204">
    <property type="term" value="C:perikaryon"/>
    <property type="evidence" value="ECO:0007669"/>
    <property type="project" value="UniProtKB-SubCell"/>
</dbReference>
<comment type="subcellular location">
    <subcellularLocation>
        <location evidence="24">Cell membrane</location>
        <location evidence="24">Sarcolemma</location>
        <location evidence="24">T-tubule</location>
    </subcellularLocation>
    <subcellularLocation>
        <location evidence="2">Cell membrane</location>
        <location evidence="2">Sarcolemma</location>
        <topology evidence="2">Multi-pass membrane protein</topology>
    </subcellularLocation>
    <subcellularLocation>
        <location evidence="1">Cell projection</location>
        <location evidence="1">Dendrite</location>
    </subcellularLocation>
    <subcellularLocation>
        <location evidence="31">Membrane</location>
        <topology evidence="31">Multi-pass membrane protein</topology>
    </subcellularLocation>
    <subcellularLocation>
        <location evidence="3">Perikaryon</location>
    </subcellularLocation>
    <subcellularLocation>
        <location evidence="26">Postsynaptic density membrane</location>
    </subcellularLocation>
</comment>
<evidence type="ECO:0000256" key="18">
    <source>
        <dbReference type="ARBA" id="ARBA00023136"/>
    </source>
</evidence>
<dbReference type="InterPro" id="IPR014873">
    <property type="entry name" value="VDCC_a1su_IQ"/>
</dbReference>
<keyword evidence="22" id="KW-0966">Cell projection</keyword>
<dbReference type="Pfam" id="PF00520">
    <property type="entry name" value="Ion_trans"/>
    <property type="match status" value="4"/>
</dbReference>
<feature type="transmembrane region" description="Helical" evidence="33">
    <location>
        <begin position="938"/>
        <end position="959"/>
    </location>
</feature>
<feature type="region of interest" description="Disordered" evidence="32">
    <location>
        <begin position="764"/>
        <end position="859"/>
    </location>
</feature>
<keyword evidence="5" id="KW-1003">Cell membrane</keyword>
<dbReference type="InterPro" id="IPR005451">
    <property type="entry name" value="VDCC_L_a1csu"/>
</dbReference>
<dbReference type="Pfam" id="PF16885">
    <property type="entry name" value="CAC1F_C"/>
    <property type="match status" value="1"/>
</dbReference>
<dbReference type="Gene3D" id="1.10.287.70">
    <property type="match status" value="4"/>
</dbReference>
<dbReference type="InterPro" id="IPR005821">
    <property type="entry name" value="Ion_trans_dom"/>
</dbReference>
<feature type="compositionally biased region" description="Polar residues" evidence="32">
    <location>
        <begin position="70"/>
        <end position="79"/>
    </location>
</feature>
<keyword evidence="9 33" id="KW-0812">Transmembrane</keyword>
<name>A0A8D1LPG8_PIG</name>
<keyword evidence="23" id="KW-0407">Ion channel</keyword>
<feature type="region of interest" description="Disordered" evidence="32">
    <location>
        <begin position="449"/>
        <end position="480"/>
    </location>
</feature>
<evidence type="ECO:0000259" key="34">
    <source>
        <dbReference type="SMART" id="SM01062"/>
    </source>
</evidence>
<dbReference type="Ensembl" id="ENSSSCT00050026846.1">
    <property type="protein sequence ID" value="ENSSSCP00050011113.1"/>
    <property type="gene ID" value="ENSSSCG00050019686.1"/>
</dbReference>
<dbReference type="GO" id="GO:0005891">
    <property type="term" value="C:voltage-gated calcium channel complex"/>
    <property type="evidence" value="ECO:0007669"/>
    <property type="project" value="InterPro"/>
</dbReference>
<feature type="region of interest" description="Disordered" evidence="32">
    <location>
        <begin position="1742"/>
        <end position="1775"/>
    </location>
</feature>
<evidence type="ECO:0000256" key="13">
    <source>
        <dbReference type="ARBA" id="ARBA00022860"/>
    </source>
</evidence>
<keyword evidence="4" id="KW-0813">Transport</keyword>
<evidence type="ECO:0000256" key="32">
    <source>
        <dbReference type="SAM" id="MobiDB-lite"/>
    </source>
</evidence>
<evidence type="ECO:0000256" key="15">
    <source>
        <dbReference type="ARBA" id="ARBA00022989"/>
    </source>
</evidence>
<feature type="transmembrane region" description="Helical" evidence="33">
    <location>
        <begin position="197"/>
        <end position="215"/>
    </location>
</feature>
<dbReference type="PRINTS" id="PR01635">
    <property type="entry name" value="LVDCCALPHA1C"/>
</dbReference>
<dbReference type="Proteomes" id="UP000694571">
    <property type="component" value="Unplaced"/>
</dbReference>
<feature type="transmembrane region" description="Helical" evidence="33">
    <location>
        <begin position="1359"/>
        <end position="1377"/>
    </location>
</feature>
<evidence type="ECO:0000256" key="25">
    <source>
        <dbReference type="ARBA" id="ARBA00024028"/>
    </source>
</evidence>
<evidence type="ECO:0000256" key="20">
    <source>
        <dbReference type="ARBA" id="ARBA00023180"/>
    </source>
</evidence>
<feature type="transmembrane region" description="Helical" evidence="33">
    <location>
        <begin position="562"/>
        <end position="585"/>
    </location>
</feature>
<keyword evidence="12 29" id="KW-0106">Calcium</keyword>
<evidence type="ECO:0000256" key="29">
    <source>
        <dbReference type="PIRSR" id="PIRSR602077-1"/>
    </source>
</evidence>
<evidence type="ECO:0000256" key="7">
    <source>
        <dbReference type="ARBA" id="ARBA00022568"/>
    </source>
</evidence>
<keyword evidence="20 30" id="KW-0325">Glycoprotein</keyword>
<evidence type="ECO:0000256" key="2">
    <source>
        <dbReference type="ARBA" id="ARBA00004415"/>
    </source>
</evidence>
<feature type="compositionally biased region" description="Acidic residues" evidence="32">
    <location>
        <begin position="843"/>
        <end position="852"/>
    </location>
</feature>
<evidence type="ECO:0000256" key="27">
    <source>
        <dbReference type="ARBA" id="ARBA00036634"/>
    </source>
</evidence>
<dbReference type="InterPro" id="IPR031688">
    <property type="entry name" value="CAC1F_C"/>
</dbReference>
<keyword evidence="8 31" id="KW-0107">Calcium channel</keyword>
<sequence>MVNENTRMYIPEENHQGPSYGSPRPAHANMNANAAAGLAPEHIPTPGAALSWQAAIDAARQAKLMGSGGNATISTVSSTQRKRQQYGKPKKQGSTTATRPPRALLCLTLKNPIRRACISIVEWKPFEIIILLTIFANCVALAIYIPFPEDDSNATNSNLERVEYLFLIIFTVEAFLKVIAYGLLFHPNAYLRNGWNLLDFIIVVVGLFSAILEQATKADGANALGGKGAGFDVKALRAFRVLRPLRLVSGVPSLQVVLNSIIKAMVPLLHIALLVLFVIIIYAIIGLELFMGKMHKTCYNQEGVPDVPAEDDPSPCALETGHGRQCQNGTVCKPGWDGPKHGITNFDNFAFAMLTVFQCITMEGWTDVLYWVNDAVGRDWPWIYFVTLIIIGSFFVLNLVLGVLSGEFSKEREKAKARGDFQKLREKQQLEEDLKGYLDWITQAEDIDPENEDEGMDEEKPRNMSMPTSETESVNTENVAGGDIEGESCGARLAHRISKSKFSRYWRRWNRFCRRKCRAAVKSSIFYWLVIFLVFLNTLTIASEHYNQPRWLTEVQDTANKALLALFTAEMLLKMYSLGLQAYFVSLFNRFDCFIVCGGILETILVETKVMSPLGISVLRCVRLLRIFKITRYWNSLSNLVASLLNSVRSIASLLLLLFLFIIIFSLLGMQLFGGKFNFDEMQTRRSTFDNFPQSLLTVFQILTGEDWNSVMYDGIMAYGGPSFPGMLVCIYFIILFICGNYILLNVFLAIAVDNLADAESLTSAQKEEEEEKERKKLARTASPEKKQEVVEKPAVEETKEEKIELKSITADGESPPATKINMDDLQPNENEDKCSYPNPETAGEEDEEEPEMPVGPRPRPLSELHLKEKAVPMPEASAFFIFSPNNRFRLQCHRIVNDSIFTNLILFFILLSSISLAAEDPVQHTSFRNHILGNADYVFTSIFTLEIILKMTAYGAFLHKGSFCRNYFNILDLLVVAVSLISFGIQSSAINVVKILRVLRVLRPLRAINRAKGLKHVVQCVFVAIRTIGNIVIVTTLLQFMFACIGVQLFKGKLYTCSDSSKQTEAECKGNYITYKDGEVDHPIIQPRSWENSKFDFDNVLAAMMALFTVSTFEGWPELLYRSIDSHTEDKGPIYNYRVEISVFFIIYIIIIAFFMMNIFVGFVIVTFQEQGEQEYKNCELDKNQRQCVEYALKARPLRRYIPKNQHQYKVWYVVNSTYFEYLMFVLILLNTICLAMQHYGQSCLFKVAMNVLNMLFTGLFTVEMILKLIAFKPKHYFCDAWNTFDALIVVGSIVDIAITEVNPAEHTQCSPFMNAEENSRISITFFRLFRVMRLVKLLSRGEGIRTLLWTFIKSFQALPYVALLIVMLFFIYAVIGMQVFGKIALNDTTEINRNNNFQTFPQAVLLLFRCATGEAWQDIMLACMPGKKCAPESEPGNSTEGETPCGSSFAVFYFISFYMLCAFLIINLFVAVIMDNFDYLTRDWSILGPHHLDEFKRIWAEYDPEAKGRIKHLDVVTLLRRIQPPLGFGKLCPHRVACKRLVSMNMPLNSDGTVMFNATLFALVRTALRIKTEGGWSAGLLSLHAGNLEQANEELRAIIKKIWKRTSMKLLDQVVPPAGDDEVTVGKFYATFLIQEYFRKFKKRKEQGLVGKPSQRNALSLQAGLRTLHDLGPEIRRAISGDLTAEEELDKAMKEAVSAASEDDIFRRAGGLFGNHVGYYPSDSRSAFPQTFTTQRPLHISKAGNSQGDTESPSHEKLVDSTFTPSSYSSTGSNANINNANNTALGRCPHLAGHPSAVSTVEGRGPPLSPAVRVQEAAWRQSSKRHLSQESQLAMVCQEEASRDETCDVRANEDEEYGSEPSLISTEMLSYQDDESRQLTPPEEDRRDIRLSPKRGFLRSASLGRRASFHLECLKRQKNQGDVSQKTVLPLHLVHHQALAVAGLSPLLQRSHPPGTFPLPCTTPPATPGPGWPLRPVPTLRLEGAESSEKLTSSFPSVHCGPRAGEPTPCGAGSGPRRARPVSLTVPSPAGTRGRQFHGSASSLVEAVLISEGLGQFAQDPRFLEATTQELADACDMTIEEMESAADNILSGGAGQSPNGTLLPFANCRDPGPDRAGGAEDAAWAPGPEPRQGEDELLDSRAFASSL</sequence>
<keyword evidence="14 31" id="KW-0851">Voltage-gated channel</keyword>
<keyword evidence="21" id="KW-0628">Postsynaptic cell membrane</keyword>
<dbReference type="InterPro" id="IPR050599">
    <property type="entry name" value="VDCC_alpha-1_subunit"/>
</dbReference>
<feature type="transmembrane region" description="Helical" evidence="33">
    <location>
        <begin position="1253"/>
        <end position="1273"/>
    </location>
</feature>
<dbReference type="GO" id="GO:0005516">
    <property type="term" value="F:calmodulin binding"/>
    <property type="evidence" value="ECO:0007669"/>
    <property type="project" value="UniProtKB-KW"/>
</dbReference>
<reference evidence="35" key="1">
    <citation type="submission" date="2025-08" db="UniProtKB">
        <authorList>
            <consortium name="Ensembl"/>
        </authorList>
    </citation>
    <scope>IDENTIFICATION</scope>
</reference>
<dbReference type="FunFam" id="1.10.238.10:FF:000418">
    <property type="entry name" value="Voltage-dependent L-type calcium channel subunit alpha"/>
    <property type="match status" value="1"/>
</dbReference>
<evidence type="ECO:0000256" key="33">
    <source>
        <dbReference type="SAM" id="Phobius"/>
    </source>
</evidence>
<comment type="function">
    <text evidence="28">Pore-forming, alpha-1C subunit of the voltage-gated calcium channel that gives rise to L-type calcium currents. Mediates influx of calcium ions into the cytoplasm, and thereby triggers calcium release from the sarcoplasm. Plays an important role in excitation-contraction coupling in the heart. Required for normal heart development and normal regulation of heart rhythm. Required for normal contraction of smooth muscle cells in blood vessels and in the intestine. Essential for normal blood pressure regulation via its role in the contraction of arterial smooth muscle cells. Long-lasting (L-type) calcium channels belong to the 'high-voltage activated' (HVA) group.</text>
</comment>
<feature type="compositionally biased region" description="Polar residues" evidence="32">
    <location>
        <begin position="465"/>
        <end position="478"/>
    </location>
</feature>
<keyword evidence="13" id="KW-0112">Calmodulin-binding</keyword>
<feature type="transmembrane region" description="Helical" evidence="33">
    <location>
        <begin position="525"/>
        <end position="542"/>
    </location>
</feature>
<feature type="compositionally biased region" description="Basic residues" evidence="32">
    <location>
        <begin position="80"/>
        <end position="91"/>
    </location>
</feature>
<keyword evidence="6" id="KW-0597">Phosphoprotein</keyword>
<protein>
    <recommendedName>
        <fullName evidence="31">Voltage-dependent L-type calcium channel subunit alpha</fullName>
    </recommendedName>
</protein>
<keyword evidence="7 31" id="KW-0109">Calcium transport</keyword>
<evidence type="ECO:0000256" key="10">
    <source>
        <dbReference type="ARBA" id="ARBA00022723"/>
    </source>
</evidence>
<dbReference type="PANTHER" id="PTHR45628">
    <property type="entry name" value="VOLTAGE-DEPENDENT CALCIUM CHANNEL TYPE A SUBUNIT ALPHA-1"/>
    <property type="match status" value="1"/>
</dbReference>
<evidence type="ECO:0000256" key="5">
    <source>
        <dbReference type="ARBA" id="ARBA00022475"/>
    </source>
</evidence>
<evidence type="ECO:0000256" key="28">
    <source>
        <dbReference type="ARBA" id="ARBA00045450"/>
    </source>
</evidence>
<evidence type="ECO:0000256" key="24">
    <source>
        <dbReference type="ARBA" id="ARBA00024012"/>
    </source>
</evidence>
<feature type="compositionally biased region" description="Basic and acidic residues" evidence="32">
    <location>
        <begin position="783"/>
        <end position="806"/>
    </location>
</feature>
<evidence type="ECO:0000256" key="19">
    <source>
        <dbReference type="ARBA" id="ARBA00023157"/>
    </source>
</evidence>
<dbReference type="Gene3D" id="6.10.250.2500">
    <property type="match status" value="1"/>
</dbReference>
<dbReference type="PANTHER" id="PTHR45628:SF10">
    <property type="entry name" value="VOLTAGE-DEPENDENT L-TYPE CALCIUM CHANNEL SUBUNIT ALPHA-1C"/>
    <property type="match status" value="1"/>
</dbReference>
<evidence type="ECO:0000256" key="16">
    <source>
        <dbReference type="ARBA" id="ARBA00023018"/>
    </source>
</evidence>
<evidence type="ECO:0000313" key="36">
    <source>
        <dbReference type="Proteomes" id="UP000694571"/>
    </source>
</evidence>
<evidence type="ECO:0000256" key="30">
    <source>
        <dbReference type="PIRSR" id="PIRSR602077-3"/>
    </source>
</evidence>
<dbReference type="FunFam" id="1.10.287.70:FF:000009">
    <property type="entry name" value="Voltage-dependent L-type calcium channel subunit alpha"/>
    <property type="match status" value="1"/>
</dbReference>
<dbReference type="FunFam" id="1.20.120.350:FF:000001">
    <property type="entry name" value="Voltage-dependent L-type calcium channel subunit alpha"/>
    <property type="match status" value="1"/>
</dbReference>
<keyword evidence="18 33" id="KW-0472">Membrane</keyword>
<evidence type="ECO:0000313" key="35">
    <source>
        <dbReference type="Ensembl" id="ENSSSCP00050011113.1"/>
    </source>
</evidence>
<dbReference type="GO" id="GO:0030425">
    <property type="term" value="C:dendrite"/>
    <property type="evidence" value="ECO:0007669"/>
    <property type="project" value="UniProtKB-SubCell"/>
</dbReference>
<dbReference type="InterPro" id="IPR005446">
    <property type="entry name" value="VDCC_L_a1su"/>
</dbReference>
<dbReference type="SMART" id="SM01062">
    <property type="entry name" value="Ca_chan_IQ"/>
    <property type="match status" value="1"/>
</dbReference>
<feature type="transmembrane region" description="Helical" evidence="33">
    <location>
        <begin position="128"/>
        <end position="145"/>
    </location>
</feature>
<feature type="transmembrane region" description="Helical" evidence="33">
    <location>
        <begin position="971"/>
        <end position="997"/>
    </location>
</feature>
<evidence type="ECO:0000256" key="12">
    <source>
        <dbReference type="ARBA" id="ARBA00022837"/>
    </source>
</evidence>
<accession>A0A8D1LPG8</accession>
<feature type="region of interest" description="Disordered" evidence="32">
    <location>
        <begin position="68"/>
        <end position="98"/>
    </location>
</feature>
<evidence type="ECO:0000256" key="17">
    <source>
        <dbReference type="ARBA" id="ARBA00023065"/>
    </source>
</evidence>
<evidence type="ECO:0000256" key="6">
    <source>
        <dbReference type="ARBA" id="ARBA00022553"/>
    </source>
</evidence>
<keyword evidence="11" id="KW-0677">Repeat</keyword>
<organism evidence="35 36">
    <name type="scientific">Sus scrofa</name>
    <name type="common">Pig</name>
    <dbReference type="NCBI Taxonomy" id="9823"/>
    <lineage>
        <taxon>Eukaryota</taxon>
        <taxon>Metazoa</taxon>
        <taxon>Chordata</taxon>
        <taxon>Craniata</taxon>
        <taxon>Vertebrata</taxon>
        <taxon>Euteleostomi</taxon>
        <taxon>Mammalia</taxon>
        <taxon>Eutheria</taxon>
        <taxon>Laurasiatheria</taxon>
        <taxon>Artiodactyla</taxon>
        <taxon>Suina</taxon>
        <taxon>Suidae</taxon>
        <taxon>Sus</taxon>
    </lineage>
</organism>
<dbReference type="FunFam" id="1.20.120.350:FF:000010">
    <property type="entry name" value="Voltage-dependent L-type calcium channel subunit alpha"/>
    <property type="match status" value="1"/>
</dbReference>
<feature type="glycosylation site" description="N-linked (GlcNAc...) asparagine" evidence="30">
    <location>
        <position position="328"/>
    </location>
</feature>
<feature type="transmembrane region" description="Helical" evidence="33">
    <location>
        <begin position="349"/>
        <end position="370"/>
    </location>
</feature>
<keyword evidence="15 33" id="KW-1133">Transmembrane helix</keyword>
<evidence type="ECO:0000256" key="22">
    <source>
        <dbReference type="ARBA" id="ARBA00023273"/>
    </source>
</evidence>
<evidence type="ECO:0000256" key="8">
    <source>
        <dbReference type="ARBA" id="ARBA00022673"/>
    </source>
</evidence>
<feature type="transmembrane region" description="Helical" evidence="33">
    <location>
        <begin position="896"/>
        <end position="918"/>
    </location>
</feature>
<evidence type="ECO:0000256" key="4">
    <source>
        <dbReference type="ARBA" id="ARBA00022448"/>
    </source>
</evidence>
<feature type="transmembrane region" description="Helical" evidence="33">
    <location>
        <begin position="726"/>
        <end position="753"/>
    </location>
</feature>
<feature type="transmembrane region" description="Helical" evidence="33">
    <location>
        <begin position="268"/>
        <end position="290"/>
    </location>
</feature>
<evidence type="ECO:0000256" key="21">
    <source>
        <dbReference type="ARBA" id="ARBA00023257"/>
    </source>
</evidence>
<evidence type="ECO:0000256" key="11">
    <source>
        <dbReference type="ARBA" id="ARBA00022737"/>
    </source>
</evidence>
<feature type="domain" description="Voltage-dependent calcium channel alpha-1 subunit IQ" evidence="34">
    <location>
        <begin position="1622"/>
        <end position="1656"/>
    </location>
</feature>
<comment type="function">
    <text evidence="31">Voltage-sensitive calcium channels (VSCC) mediate the entry of calcium ions into excitable cells and are also involved in a variety of calcium-dependent processes, including muscle contraction, hormone or neurotransmitter release, gene expression, cell motility, cell division and cell death.</text>
</comment>
<dbReference type="Pfam" id="PF08763">
    <property type="entry name" value="Ca_chan_IQ"/>
    <property type="match status" value="1"/>
</dbReference>
<feature type="region of interest" description="Disordered" evidence="32">
    <location>
        <begin position="1"/>
        <end position="22"/>
    </location>
</feature>
<feature type="binding site" evidence="29">
    <location>
        <position position="363"/>
    </location>
    <ligand>
        <name>Ca(2+)</name>
        <dbReference type="ChEBI" id="CHEBI:29108"/>
    </ligand>
</feature>
<feature type="region of interest" description="Disordered" evidence="32">
    <location>
        <begin position="2091"/>
        <end position="2149"/>
    </location>
</feature>
<dbReference type="GO" id="GO:0005245">
    <property type="term" value="F:voltage-gated calcium channel activity"/>
    <property type="evidence" value="ECO:0007669"/>
    <property type="project" value="InterPro"/>
</dbReference>
<feature type="transmembrane region" description="Helical" evidence="33">
    <location>
        <begin position="165"/>
        <end position="185"/>
    </location>
</feature>
<dbReference type="PRINTS" id="PR00167">
    <property type="entry name" value="CACHANNEL"/>
</dbReference>
<dbReference type="Gene3D" id="1.20.120.350">
    <property type="entry name" value="Voltage-gated potassium channels. Chain C"/>
    <property type="match status" value="4"/>
</dbReference>
<feature type="region of interest" description="Disordered" evidence="32">
    <location>
        <begin position="1994"/>
        <end position="2024"/>
    </location>
</feature>
<dbReference type="GO" id="GO:0030315">
    <property type="term" value="C:T-tubule"/>
    <property type="evidence" value="ECO:0007669"/>
    <property type="project" value="UniProtKB-SubCell"/>
</dbReference>
<evidence type="ECO:0000256" key="9">
    <source>
        <dbReference type="ARBA" id="ARBA00022692"/>
    </source>
</evidence>
<feature type="transmembrane region" description="Helical" evidence="33">
    <location>
        <begin position="1017"/>
        <end position="1046"/>
    </location>
</feature>
<dbReference type="SUPFAM" id="SSF81324">
    <property type="entry name" value="Voltage-gated potassium channels"/>
    <property type="match status" value="4"/>
</dbReference>
<keyword evidence="10 29" id="KW-0479">Metal-binding</keyword>
<dbReference type="FunFam" id="1.20.120.350:FF:000090">
    <property type="entry name" value="Voltage-dependent L-type calcium channel subunit alpha"/>
    <property type="match status" value="1"/>
</dbReference>
<dbReference type="FunFam" id="1.20.120.350:FF:000060">
    <property type="entry name" value="Voltage-dependent L-type calcium channel subunit alpha"/>
    <property type="match status" value="1"/>
</dbReference>
<dbReference type="FunFam" id="1.20.120.350:FF:000006">
    <property type="entry name" value="Voltage-dependent L-type calcium channel subunit alpha"/>
    <property type="match status" value="1"/>
</dbReference>
<feature type="compositionally biased region" description="Polar residues" evidence="32">
    <location>
        <begin position="1763"/>
        <end position="1775"/>
    </location>
</feature>
<feature type="transmembrane region" description="Helical" evidence="33">
    <location>
        <begin position="654"/>
        <end position="673"/>
    </location>
</feature>
<feature type="transmembrane region" description="Helical" evidence="33">
    <location>
        <begin position="1453"/>
        <end position="1476"/>
    </location>
</feature>